<gene>
    <name evidence="3" type="ORF">ALO88_00008</name>
</gene>
<reference evidence="3 4" key="1">
    <citation type="submission" date="2015-09" db="EMBL/GenBank/DDBJ databases">
        <title>Genome announcement of multiple Pseudomonas syringae strains.</title>
        <authorList>
            <person name="Thakur S."/>
            <person name="Wang P.W."/>
            <person name="Gong Y."/>
            <person name="Weir B.S."/>
            <person name="Guttman D.S."/>
        </authorList>
    </citation>
    <scope>NUCLEOTIDE SEQUENCE [LARGE SCALE GENOMIC DNA]</scope>
    <source>
        <strain evidence="3 4">ICMP4303</strain>
    </source>
</reference>
<feature type="chain" id="PRO_5030013976" evidence="1">
    <location>
        <begin position="26"/>
        <end position="333"/>
    </location>
</feature>
<feature type="signal peptide" evidence="1">
    <location>
        <begin position="1"/>
        <end position="25"/>
    </location>
</feature>
<dbReference type="InterPro" id="IPR000073">
    <property type="entry name" value="AB_hydrolase_1"/>
</dbReference>
<keyword evidence="3" id="KW-0378">Hydrolase</keyword>
<dbReference type="GO" id="GO:0016787">
    <property type="term" value="F:hydrolase activity"/>
    <property type="evidence" value="ECO:0007669"/>
    <property type="project" value="UniProtKB-KW"/>
</dbReference>
<organism evidence="3 4">
    <name type="scientific">Pseudomonas syringae pv. antirrhini</name>
    <dbReference type="NCBI Taxonomy" id="251702"/>
    <lineage>
        <taxon>Bacteria</taxon>
        <taxon>Pseudomonadati</taxon>
        <taxon>Pseudomonadota</taxon>
        <taxon>Gammaproteobacteria</taxon>
        <taxon>Pseudomonadales</taxon>
        <taxon>Pseudomonadaceae</taxon>
        <taxon>Pseudomonas</taxon>
    </lineage>
</organism>
<evidence type="ECO:0000256" key="1">
    <source>
        <dbReference type="SAM" id="SignalP"/>
    </source>
</evidence>
<accession>A0A0P9LG52</accession>
<name>A0A0P9LG52_9PSED</name>
<feature type="domain" description="AB hydrolase-1" evidence="2">
    <location>
        <begin position="70"/>
        <end position="316"/>
    </location>
</feature>
<dbReference type="InterPro" id="IPR029058">
    <property type="entry name" value="AB_hydrolase_fold"/>
</dbReference>
<comment type="caution">
    <text evidence="3">The sequence shown here is derived from an EMBL/GenBank/DDBJ whole genome shotgun (WGS) entry which is preliminary data.</text>
</comment>
<keyword evidence="1" id="KW-0732">Signal</keyword>
<dbReference type="PANTHER" id="PTHR43329">
    <property type="entry name" value="EPOXIDE HYDROLASE"/>
    <property type="match status" value="1"/>
</dbReference>
<dbReference type="Proteomes" id="UP000050425">
    <property type="component" value="Unassembled WGS sequence"/>
</dbReference>
<dbReference type="SUPFAM" id="SSF53474">
    <property type="entry name" value="alpha/beta-Hydrolases"/>
    <property type="match status" value="1"/>
</dbReference>
<sequence length="333" mass="36337">MKNMKLHAIALAVAALAMGVTQANAAQINPAPPPAVSAQQAEFPIPEGFTSAYETVDGVKLHFVRGGKGPLVLLVHGFGQTWYEWNSLMPQLAERYTVVAVDLPGLGLSAPPKTTYTGVDVSEYLHKLAKRISADKPFYLVAHDIGIWNSYPMVARHPGDIVKAAFIEATIPDETLYSLPAFVSTGEAPGWHHSFFAASGQLADAMVKGNEQLFLTHFIRHHASNQAVFTDELVDRYVRSYSKPQTFHHAFEYYRALPQSIKQNEKLVATKLTMPVLAVGGGGNGGFGAQQPENIRRYATNVESHVLPDCGHWVPEECAPALNPLINSFLGRP</sequence>
<proteinExistence type="predicted"/>
<evidence type="ECO:0000313" key="4">
    <source>
        <dbReference type="Proteomes" id="UP000050425"/>
    </source>
</evidence>
<dbReference type="AlphaFoldDB" id="A0A0P9LG52"/>
<dbReference type="Gene3D" id="3.40.50.1820">
    <property type="entry name" value="alpha/beta hydrolase"/>
    <property type="match status" value="1"/>
</dbReference>
<evidence type="ECO:0000259" key="2">
    <source>
        <dbReference type="Pfam" id="PF00561"/>
    </source>
</evidence>
<dbReference type="PATRIC" id="fig|251702.3.peg.16"/>
<evidence type="ECO:0000313" key="3">
    <source>
        <dbReference type="EMBL" id="KPW52792.1"/>
    </source>
</evidence>
<dbReference type="EMBL" id="LJPT01000009">
    <property type="protein sequence ID" value="KPW52792.1"/>
    <property type="molecule type" value="Genomic_DNA"/>
</dbReference>
<dbReference type="Pfam" id="PF00561">
    <property type="entry name" value="Abhydrolase_1"/>
    <property type="match status" value="1"/>
</dbReference>
<protein>
    <submittedName>
        <fullName evidence="3">Hydrolase</fullName>
    </submittedName>
</protein>